<accession>A0ABY6FZG9</accession>
<protein>
    <submittedName>
        <fullName evidence="3">Uncharacterized protein</fullName>
    </submittedName>
</protein>
<feature type="region of interest" description="Disordered" evidence="1">
    <location>
        <begin position="148"/>
        <end position="171"/>
    </location>
</feature>
<organism evidence="3 4">
    <name type="scientific">Brachybacterium huguangmaarense</name>
    <dbReference type="NCBI Taxonomy" id="1652028"/>
    <lineage>
        <taxon>Bacteria</taxon>
        <taxon>Bacillati</taxon>
        <taxon>Actinomycetota</taxon>
        <taxon>Actinomycetes</taxon>
        <taxon>Micrococcales</taxon>
        <taxon>Dermabacteraceae</taxon>
        <taxon>Brachybacterium</taxon>
    </lineage>
</organism>
<gene>
    <name evidence="3" type="ORF">BRM3_12025</name>
</gene>
<dbReference type="RefSeq" id="WP_263593541.1">
    <property type="nucleotide sequence ID" value="NZ_CP107020.1"/>
</dbReference>
<keyword evidence="4" id="KW-1185">Reference proteome</keyword>
<evidence type="ECO:0000256" key="2">
    <source>
        <dbReference type="SAM" id="Phobius"/>
    </source>
</evidence>
<name>A0ABY6FZG9_9MICO</name>
<reference evidence="3" key="1">
    <citation type="submission" date="2022-10" db="EMBL/GenBank/DDBJ databases">
        <title>Whole-Genome Sequencing of Brachybacterium huguangmaarense BRM-3, Isolated from Betula schmidtii.</title>
        <authorList>
            <person name="Haam D."/>
        </authorList>
    </citation>
    <scope>NUCLEOTIDE SEQUENCE</scope>
    <source>
        <strain evidence="3">BRM-3</strain>
    </source>
</reference>
<proteinExistence type="predicted"/>
<dbReference type="Proteomes" id="UP001164305">
    <property type="component" value="Chromosome"/>
</dbReference>
<feature type="compositionally biased region" description="Pro residues" evidence="1">
    <location>
        <begin position="1"/>
        <end position="12"/>
    </location>
</feature>
<sequence length="171" mass="18229">MTKTFNPPPHWPEPPREGWAPPAGWTPDRSWGAVPAGWRLWADEARTRADAAPLAESEDIPASGARVRPRIEQYPVTVVNPGMWSDNQLEDEDYGFPPAVDRPARPRLRVAVTIVVTVLGLLVAVATALLFVRLVHLAHEDLPAQSLAPASAVSGPPGTTTEGAAVSAAPA</sequence>
<feature type="transmembrane region" description="Helical" evidence="2">
    <location>
        <begin position="110"/>
        <end position="132"/>
    </location>
</feature>
<keyword evidence="2" id="KW-0812">Transmembrane</keyword>
<keyword evidence="2" id="KW-0472">Membrane</keyword>
<dbReference type="EMBL" id="CP107020">
    <property type="protein sequence ID" value="UYG16328.1"/>
    <property type="molecule type" value="Genomic_DNA"/>
</dbReference>
<evidence type="ECO:0000256" key="1">
    <source>
        <dbReference type="SAM" id="MobiDB-lite"/>
    </source>
</evidence>
<evidence type="ECO:0000313" key="3">
    <source>
        <dbReference type="EMBL" id="UYG16328.1"/>
    </source>
</evidence>
<keyword evidence="2" id="KW-1133">Transmembrane helix</keyword>
<evidence type="ECO:0000313" key="4">
    <source>
        <dbReference type="Proteomes" id="UP001164305"/>
    </source>
</evidence>
<feature type="region of interest" description="Disordered" evidence="1">
    <location>
        <begin position="1"/>
        <end position="27"/>
    </location>
</feature>